<keyword evidence="12" id="KW-0238">DNA-binding</keyword>
<keyword evidence="13" id="KW-1015">Disulfide bond</keyword>
<dbReference type="PRINTS" id="PR00386">
    <property type="entry name" value="P53SUPPRESSR"/>
</dbReference>
<feature type="domain" description="C-type lectin" evidence="23">
    <location>
        <begin position="717"/>
        <end position="829"/>
    </location>
</feature>
<dbReference type="InterPro" id="IPR001304">
    <property type="entry name" value="C-type_lectin-like"/>
</dbReference>
<dbReference type="SUPFAM" id="SSF47719">
    <property type="entry name" value="p53 tetramerization domain"/>
    <property type="match status" value="1"/>
</dbReference>
<dbReference type="SUPFAM" id="SSF49417">
    <property type="entry name" value="p53-like transcription factors"/>
    <property type="match status" value="1"/>
</dbReference>
<dbReference type="InterPro" id="IPR012346">
    <property type="entry name" value="p53/RUNT-type_TF_DNA-bd_sf"/>
</dbReference>
<evidence type="ECO:0000256" key="2">
    <source>
        <dbReference type="ARBA" id="ARBA00004496"/>
    </source>
</evidence>
<feature type="compositionally biased region" description="Basic and acidic residues" evidence="22">
    <location>
        <begin position="597"/>
        <end position="612"/>
    </location>
</feature>
<dbReference type="Gene3D" id="2.60.40.720">
    <property type="match status" value="1"/>
</dbReference>
<dbReference type="InterPro" id="IPR013872">
    <property type="entry name" value="p53_transactivation_domain"/>
</dbReference>
<feature type="non-terminal residue" evidence="25">
    <location>
        <position position="1412"/>
    </location>
</feature>
<dbReference type="CDD" id="cd00063">
    <property type="entry name" value="FN3"/>
    <property type="match status" value="5"/>
</dbReference>
<keyword evidence="26" id="KW-1185">Reference proteome</keyword>
<evidence type="ECO:0000259" key="23">
    <source>
        <dbReference type="PROSITE" id="PS50041"/>
    </source>
</evidence>
<dbReference type="PANTHER" id="PTHR11447">
    <property type="entry name" value="CELLULAR TUMOR ANTIGEN P53"/>
    <property type="match status" value="1"/>
</dbReference>
<dbReference type="FunFam" id="2.60.40.720:FF:000003">
    <property type="entry name" value="Cellular tumor antigen p53"/>
    <property type="match status" value="1"/>
</dbReference>
<comment type="subunit">
    <text evidence="4">Binds DNA as a homotetramer.</text>
</comment>
<dbReference type="SMART" id="SM00060">
    <property type="entry name" value="FN3"/>
    <property type="match status" value="5"/>
</dbReference>
<dbReference type="InterPro" id="IPR018378">
    <property type="entry name" value="C-type_lectin_CS"/>
</dbReference>
<evidence type="ECO:0000256" key="16">
    <source>
        <dbReference type="ARBA" id="ARBA00023242"/>
    </source>
</evidence>
<dbReference type="CDD" id="cd08367">
    <property type="entry name" value="P53"/>
    <property type="match status" value="1"/>
</dbReference>
<evidence type="ECO:0000256" key="8">
    <source>
        <dbReference type="ARBA" id="ARBA00022703"/>
    </source>
</evidence>
<evidence type="ECO:0000313" key="26">
    <source>
        <dbReference type="Proteomes" id="UP000736164"/>
    </source>
</evidence>
<name>A0A8J7T9N0_ATRSP</name>
<feature type="binding site" evidence="19">
    <location>
        <position position="553"/>
    </location>
    <ligand>
        <name>Zn(2+)</name>
        <dbReference type="ChEBI" id="CHEBI:29105"/>
    </ligand>
</feature>
<dbReference type="PROSITE" id="PS00615">
    <property type="entry name" value="C_TYPE_LECTIN_1"/>
    <property type="match status" value="1"/>
</dbReference>
<keyword evidence="14" id="KW-0010">Activator</keyword>
<dbReference type="Pfam" id="PF07710">
    <property type="entry name" value="P53_tetramer"/>
    <property type="match status" value="1"/>
</dbReference>
<evidence type="ECO:0000256" key="21">
    <source>
        <dbReference type="PIRSR" id="PIRSR602117-3"/>
    </source>
</evidence>
<evidence type="ECO:0000256" key="13">
    <source>
        <dbReference type="ARBA" id="ARBA00023157"/>
    </source>
</evidence>
<dbReference type="InterPro" id="IPR011615">
    <property type="entry name" value="p53_DNA-bd"/>
</dbReference>
<dbReference type="SMART" id="SM00034">
    <property type="entry name" value="CLECT"/>
    <property type="match status" value="1"/>
</dbReference>
<accession>A0A8J7T9N0</accession>
<dbReference type="PROSITE" id="PS00348">
    <property type="entry name" value="P53"/>
    <property type="match status" value="1"/>
</dbReference>
<dbReference type="EMBL" id="JAAWVO010017430">
    <property type="protein sequence ID" value="MBN3314816.1"/>
    <property type="molecule type" value="Genomic_DNA"/>
</dbReference>
<dbReference type="GO" id="GO:0046872">
    <property type="term" value="F:metal ion binding"/>
    <property type="evidence" value="ECO:0007669"/>
    <property type="project" value="UniProtKB-KW"/>
</dbReference>
<dbReference type="InterPro" id="IPR013783">
    <property type="entry name" value="Ig-like_fold"/>
</dbReference>
<evidence type="ECO:0000259" key="24">
    <source>
        <dbReference type="PROSITE" id="PS50853"/>
    </source>
</evidence>
<dbReference type="Pfam" id="PF00870">
    <property type="entry name" value="P53"/>
    <property type="match status" value="1"/>
</dbReference>
<evidence type="ECO:0000256" key="7">
    <source>
        <dbReference type="ARBA" id="ARBA00022553"/>
    </source>
</evidence>
<evidence type="ECO:0000256" key="6">
    <source>
        <dbReference type="ARBA" id="ARBA00022490"/>
    </source>
</evidence>
<keyword evidence="9 19" id="KW-0479">Metal-binding</keyword>
<keyword evidence="8" id="KW-0053">Apoptosis</keyword>
<keyword evidence="16" id="KW-0539">Nucleus</keyword>
<feature type="binding site" evidence="19">
    <location>
        <position position="493"/>
    </location>
    <ligand>
        <name>Zn(2+)</name>
        <dbReference type="ChEBI" id="CHEBI:29105"/>
    </ligand>
</feature>
<evidence type="ECO:0000256" key="14">
    <source>
        <dbReference type="ARBA" id="ARBA00023159"/>
    </source>
</evidence>
<dbReference type="InterPro" id="IPR036674">
    <property type="entry name" value="p53_tetramer_sf"/>
</dbReference>
<dbReference type="FunFam" id="2.60.40.10:FF:003354">
    <property type="match status" value="1"/>
</dbReference>
<dbReference type="SUPFAM" id="SSF49265">
    <property type="entry name" value="Fibronectin type III"/>
    <property type="match status" value="3"/>
</dbReference>
<sequence>MECVTARVAGWTSRAEAVEETRRRQRGRGSYREKERDVASVLNSRQAHCSMASADARAPVGALGSGLGGAAANGNPLGRTPAPNPADSDWPARGAFFRLFRRFPDVFAPLFRSPPPANHYYLPFRPICYKFGAEPPFSPDLRPAELWIRTLSPRPRSSPPIWTLTVFRRTLVKLLSSAAAAPVSHSLVRPVFLKAGRSLKCVFEDDASEAERACKILAAWPACRLLSCCECEDSMADPEPEGLPLSQESFQELWNMVLLAMLARSAMPLRLAFALQPCAAEIGVCQVPEGSVSGRLRVSLRFRLAQAFVAGKPSLTANQNPARGLCLLKMLRGQTCRTFLWNERDLCRTVYCCLTAHLTLLCSAPPQMLYTNELVPNAIDSLYEELEPHVSMPPQPMVSNPDGLAPSSSTVPSTSDYPGELGFQLRFQQSGTAKSVTCTYSPELNKLYCQLAKTCPVQIFVSNPPPMGALIRAMAVYKKSEHVAEVVRRCPHHERAPENNEGPAPPGHLIRVEGSQMAQYMEDGNTRRQSVLVPYESPQLGSECTTVLYNFMCNSSCMGGMNRRPILTIITLETKEGQLLGRRCFEVRVCACPGRDRKTEEENFHKQQEKGSSKSTGSNKRNIKEVNQSTPPSDNSKKTKSSSSTEEEIFTLQVRGRERYEMLKKINESLELKDLVPVADLEKYRQKLSGLLPLGDHWAAIMKVLLLLAAALRFSGLAERQYFLHSNGSEWEVALEHCRLCFQDLVTVTSDNIPILARNLTNNTWIGLRNDLDGPMEWTNWTNGDPLTFQNWYPGRPSMNDTREVCIHFLPSGLWYDETCDQLYPYICYEGTAERGEPMSLCTLGNEEKECELRSCLKSHFSHLVFVSRFHFYHNNRAIYSIIVQYSLLWFVRVYVSIPQFTMVYRYLLQCKTDRFYGNLSVFNISEHNASLSWTPGPGMINKYRVEVMGNTSQVHNTTNLTLQVGSLTPGSLYKFQVFPVKCERVLNPENASIYTKPECVTNLTVSSQTQNLIALTWSAPIGNRAKYRVEVDSEGVTNFTALFTDEEQVTVRNLTPGGFYAFQVIALVADCSIEGDPVNISAFTRPGAVRNAEVSESRAESVNISWSRPVGNSSRFRVEVQEVQVPSPSPCYKNSTIVSDLSVVMSGLTPGSKYNFTIVAFIPNTTLEGDPVWVVGYTVPDPVTNVNTLTTSDSITVLWGKPANGSYYSYEVTLDGCMECGVNTSWLNTTFQNLKSGKNYTITIFTHVEDYSLPSNDVKTWAITRPVKPGNITFQAINLHNVSLTWEVPEKLQGVPVQYCVNYSTSFWGYGGVKVVSNNSATVENLMSGTKYIFSVQTMVSDLPLSEATMGSVYTVPKIKKMGLIMQCTSNNTLECDKVQKAAIEKVREMIQRKFGDGVFWKLNWQKNPNL</sequence>
<dbReference type="InterPro" id="IPR057064">
    <property type="entry name" value="P53_central_site"/>
</dbReference>
<evidence type="ECO:0000256" key="15">
    <source>
        <dbReference type="ARBA" id="ARBA00023163"/>
    </source>
</evidence>
<comment type="caution">
    <text evidence="25">The sequence shown here is derived from an EMBL/GenBank/DDBJ whole genome shotgun (WGS) entry which is preliminary data.</text>
</comment>
<evidence type="ECO:0000256" key="19">
    <source>
        <dbReference type="PIRSR" id="PIRSR602117-1"/>
    </source>
</evidence>
<dbReference type="InterPro" id="IPR036116">
    <property type="entry name" value="FN3_sf"/>
</dbReference>
<dbReference type="Gene3D" id="4.10.170.10">
    <property type="entry name" value="p53-like tetramerisation domain"/>
    <property type="match status" value="1"/>
</dbReference>
<dbReference type="Gene3D" id="3.10.100.10">
    <property type="entry name" value="Mannose-Binding Protein A, subunit A"/>
    <property type="match status" value="1"/>
</dbReference>
<feature type="site" description="Interaction with DNA" evidence="20">
    <location>
        <position position="434"/>
    </location>
</feature>
<proteinExistence type="inferred from homology"/>
<feature type="binding site" evidence="19">
    <location>
        <position position="490"/>
    </location>
    <ligand>
        <name>Zn(2+)</name>
        <dbReference type="ChEBI" id="CHEBI:29105"/>
    </ligand>
</feature>
<feature type="domain" description="Fibronectin type-III" evidence="24">
    <location>
        <begin position="1269"/>
        <end position="1360"/>
    </location>
</feature>
<dbReference type="GO" id="GO:0000978">
    <property type="term" value="F:RNA polymerase II cis-regulatory region sequence-specific DNA binding"/>
    <property type="evidence" value="ECO:0007669"/>
    <property type="project" value="TreeGrafter"/>
</dbReference>
<feature type="non-terminal residue" evidence="25">
    <location>
        <position position="1"/>
    </location>
</feature>
<evidence type="ECO:0000256" key="1">
    <source>
        <dbReference type="ARBA" id="ARBA00004123"/>
    </source>
</evidence>
<evidence type="ECO:0000256" key="5">
    <source>
        <dbReference type="ARBA" id="ARBA00017135"/>
    </source>
</evidence>
<evidence type="ECO:0000256" key="4">
    <source>
        <dbReference type="ARBA" id="ARBA00011393"/>
    </source>
</evidence>
<evidence type="ECO:0000256" key="3">
    <source>
        <dbReference type="ARBA" id="ARBA00006167"/>
    </source>
</evidence>
<dbReference type="GO" id="GO:0005634">
    <property type="term" value="C:nucleus"/>
    <property type="evidence" value="ECO:0007669"/>
    <property type="project" value="UniProtKB-SubCell"/>
</dbReference>
<evidence type="ECO:0000256" key="11">
    <source>
        <dbReference type="ARBA" id="ARBA00023015"/>
    </source>
</evidence>
<gene>
    <name evidence="25" type="primary">Tp53</name>
    <name evidence="25" type="ORF">GTO95_0005948</name>
</gene>
<feature type="binding site" evidence="19">
    <location>
        <position position="557"/>
    </location>
    <ligand>
        <name>Zn(2+)</name>
        <dbReference type="ChEBI" id="CHEBI:29105"/>
    </ligand>
</feature>
<dbReference type="PROSITE" id="PS50853">
    <property type="entry name" value="FN3"/>
    <property type="match status" value="3"/>
</dbReference>
<organism evidence="25 26">
    <name type="scientific">Atractosteus spatula</name>
    <name type="common">Alligator gar</name>
    <name type="synonym">Lepisosteus spatula</name>
    <dbReference type="NCBI Taxonomy" id="7917"/>
    <lineage>
        <taxon>Eukaryota</taxon>
        <taxon>Metazoa</taxon>
        <taxon>Chordata</taxon>
        <taxon>Craniata</taxon>
        <taxon>Vertebrata</taxon>
        <taxon>Euteleostomi</taxon>
        <taxon>Actinopterygii</taxon>
        <taxon>Neopterygii</taxon>
        <taxon>Holostei</taxon>
        <taxon>Semionotiformes</taxon>
        <taxon>Lepisosteidae</taxon>
        <taxon>Atractosteus</taxon>
    </lineage>
</organism>
<dbReference type="GO" id="GO:0042981">
    <property type="term" value="P:regulation of apoptotic process"/>
    <property type="evidence" value="ECO:0007669"/>
    <property type="project" value="UniProtKB-ARBA"/>
</dbReference>
<keyword evidence="17" id="KW-0131">Cell cycle</keyword>
<evidence type="ECO:0000256" key="12">
    <source>
        <dbReference type="ARBA" id="ARBA00023125"/>
    </source>
</evidence>
<feature type="compositionally biased region" description="Polar residues" evidence="22">
    <location>
        <begin position="613"/>
        <end position="628"/>
    </location>
</feature>
<dbReference type="InterPro" id="IPR002117">
    <property type="entry name" value="p53_tumour_suppressor"/>
</dbReference>
<evidence type="ECO:0000256" key="18">
    <source>
        <dbReference type="ARBA" id="ARBA00031653"/>
    </source>
</evidence>
<evidence type="ECO:0000256" key="22">
    <source>
        <dbReference type="SAM" id="MobiDB-lite"/>
    </source>
</evidence>
<keyword evidence="6" id="KW-0963">Cytoplasm</keyword>
<dbReference type="Pfam" id="PF08563">
    <property type="entry name" value="P53_TAD"/>
    <property type="match status" value="1"/>
</dbReference>
<keyword evidence="10 19" id="KW-0862">Zinc</keyword>
<dbReference type="InterPro" id="IPR016187">
    <property type="entry name" value="CTDL_fold"/>
</dbReference>
<dbReference type="Pfam" id="PF00059">
    <property type="entry name" value="Lectin_C"/>
    <property type="match status" value="1"/>
</dbReference>
<dbReference type="PANTHER" id="PTHR11447:SF6">
    <property type="entry name" value="CELLULAR TUMOR ANTIGEN P53"/>
    <property type="match status" value="1"/>
</dbReference>
<dbReference type="Gene3D" id="2.60.40.10">
    <property type="entry name" value="Immunoglobulins"/>
    <property type="match status" value="5"/>
</dbReference>
<feature type="domain" description="Fibronectin type-III" evidence="24">
    <location>
        <begin position="1089"/>
        <end position="1183"/>
    </location>
</feature>
<dbReference type="InterPro" id="IPR008967">
    <property type="entry name" value="p53-like_TF_DNA-bd_sf"/>
</dbReference>
<keyword evidence="7" id="KW-0597">Phosphoprotein</keyword>
<reference evidence="25" key="1">
    <citation type="journal article" date="2021" name="Cell">
        <title>Tracing the genetic footprints of vertebrate landing in non-teleost ray-finned fishes.</title>
        <authorList>
            <person name="Bi X."/>
            <person name="Wang K."/>
            <person name="Yang L."/>
            <person name="Pan H."/>
            <person name="Jiang H."/>
            <person name="Wei Q."/>
            <person name="Fang M."/>
            <person name="Yu H."/>
            <person name="Zhu C."/>
            <person name="Cai Y."/>
            <person name="He Y."/>
            <person name="Gan X."/>
            <person name="Zeng H."/>
            <person name="Yu D."/>
            <person name="Zhu Y."/>
            <person name="Jiang H."/>
            <person name="Qiu Q."/>
            <person name="Yang H."/>
            <person name="Zhang Y.E."/>
            <person name="Wang W."/>
            <person name="Zhu M."/>
            <person name="He S."/>
            <person name="Zhang G."/>
        </authorList>
    </citation>
    <scope>NUCLEOTIDE SEQUENCE</scope>
    <source>
        <strain evidence="25">Allg_001</strain>
    </source>
</reference>
<dbReference type="FunFam" id="2.60.40.10:FF:003147">
    <property type="match status" value="1"/>
</dbReference>
<dbReference type="CDD" id="cd00037">
    <property type="entry name" value="CLECT"/>
    <property type="match status" value="1"/>
</dbReference>
<evidence type="ECO:0000256" key="9">
    <source>
        <dbReference type="ARBA" id="ARBA00022723"/>
    </source>
</evidence>
<dbReference type="Proteomes" id="UP000736164">
    <property type="component" value="Unassembled WGS sequence"/>
</dbReference>
<dbReference type="PROSITE" id="PS50041">
    <property type="entry name" value="C_TYPE_LECTIN_2"/>
    <property type="match status" value="1"/>
</dbReference>
<dbReference type="InterPro" id="IPR010991">
    <property type="entry name" value="p53_tetrameristn"/>
</dbReference>
<dbReference type="SUPFAM" id="SSF56436">
    <property type="entry name" value="C-type lectin-like"/>
    <property type="match status" value="1"/>
</dbReference>
<dbReference type="InterPro" id="IPR016186">
    <property type="entry name" value="C-type_lectin-like/link_sf"/>
</dbReference>
<evidence type="ECO:0000256" key="10">
    <source>
        <dbReference type="ARBA" id="ARBA00022833"/>
    </source>
</evidence>
<dbReference type="GO" id="GO:0000981">
    <property type="term" value="F:DNA-binding transcription factor activity, RNA polymerase II-specific"/>
    <property type="evidence" value="ECO:0007669"/>
    <property type="project" value="TreeGrafter"/>
</dbReference>
<evidence type="ECO:0000256" key="20">
    <source>
        <dbReference type="PIRSR" id="PIRSR602117-2"/>
    </source>
</evidence>
<dbReference type="GO" id="GO:0005737">
    <property type="term" value="C:cytoplasm"/>
    <property type="evidence" value="ECO:0007669"/>
    <property type="project" value="UniProtKB-SubCell"/>
</dbReference>
<evidence type="ECO:0000313" key="25">
    <source>
        <dbReference type="EMBL" id="MBN3314816.1"/>
    </source>
</evidence>
<keyword evidence="11" id="KW-0805">Transcription regulation</keyword>
<evidence type="ECO:0000256" key="17">
    <source>
        <dbReference type="ARBA" id="ARBA00023306"/>
    </source>
</evidence>
<comment type="subcellular location">
    <subcellularLocation>
        <location evidence="2">Cytoplasm</location>
    </subcellularLocation>
    <subcellularLocation>
        <location evidence="1">Nucleus</location>
    </subcellularLocation>
</comment>
<dbReference type="FunFam" id="4.10.170.10:FF:000005">
    <property type="entry name" value="Cellular tumor antigen p53"/>
    <property type="match status" value="1"/>
</dbReference>
<comment type="cofactor">
    <cofactor evidence="19">
        <name>Zn(2+)</name>
        <dbReference type="ChEBI" id="CHEBI:29105"/>
    </cofactor>
    <text evidence="19">Binds 1 zinc ion per subunit.</text>
</comment>
<dbReference type="GO" id="GO:0006915">
    <property type="term" value="P:apoptotic process"/>
    <property type="evidence" value="ECO:0007669"/>
    <property type="project" value="UniProtKB-KW"/>
</dbReference>
<protein>
    <recommendedName>
        <fullName evidence="5">Cellular tumor antigen p53</fullName>
    </recommendedName>
    <alternativeName>
        <fullName evidence="18">Tumor suppressor p53</fullName>
    </alternativeName>
</protein>
<dbReference type="Pfam" id="PF00041">
    <property type="entry name" value="fn3"/>
    <property type="match status" value="5"/>
</dbReference>
<comment type="similarity">
    <text evidence="3">Belongs to the p53 family.</text>
</comment>
<feature type="cross-link" description="Glycyl lysine isopeptide (Lys-Gly) (interchain with G-Cter in ubiquitin)" evidence="21">
    <location>
        <position position="606"/>
    </location>
</feature>
<dbReference type="InterPro" id="IPR003961">
    <property type="entry name" value="FN3_dom"/>
</dbReference>
<keyword evidence="15" id="KW-0804">Transcription</keyword>
<dbReference type="GO" id="GO:0051262">
    <property type="term" value="P:protein tetramerization"/>
    <property type="evidence" value="ECO:0007669"/>
    <property type="project" value="InterPro"/>
</dbReference>
<feature type="region of interest" description="Disordered" evidence="22">
    <location>
        <begin position="597"/>
        <end position="649"/>
    </location>
</feature>
<feature type="domain" description="Fibronectin type-III" evidence="24">
    <location>
        <begin position="916"/>
        <end position="1008"/>
    </location>
</feature>